<gene>
    <name evidence="2" type="ORF">ACFOY1_19155</name>
</gene>
<evidence type="ECO:0000313" key="3">
    <source>
        <dbReference type="Proteomes" id="UP001595848"/>
    </source>
</evidence>
<dbReference type="Proteomes" id="UP001595848">
    <property type="component" value="Unassembled WGS sequence"/>
</dbReference>
<accession>A0ABV8P1K7</accession>
<proteinExistence type="predicted"/>
<keyword evidence="3" id="KW-1185">Reference proteome</keyword>
<evidence type="ECO:0000313" key="2">
    <source>
        <dbReference type="EMBL" id="MFC4203074.1"/>
    </source>
</evidence>
<comment type="caution">
    <text evidence="2">The sequence shown here is derived from an EMBL/GenBank/DDBJ whole genome shotgun (WGS) entry which is preliminary data.</text>
</comment>
<dbReference type="RefSeq" id="WP_217966707.1">
    <property type="nucleotide sequence ID" value="NZ_JAHTBN010000019.1"/>
</dbReference>
<feature type="signal peptide" evidence="1">
    <location>
        <begin position="1"/>
        <end position="29"/>
    </location>
</feature>
<feature type="chain" id="PRO_5045928637" evidence="1">
    <location>
        <begin position="30"/>
        <end position="135"/>
    </location>
</feature>
<name>A0ABV8P1K7_9BURK</name>
<keyword evidence="1" id="KW-0732">Signal</keyword>
<protein>
    <submittedName>
        <fullName evidence="2">Uncharacterized protein</fullName>
    </submittedName>
</protein>
<reference evidence="3" key="1">
    <citation type="journal article" date="2019" name="Int. J. Syst. Evol. Microbiol.">
        <title>The Global Catalogue of Microorganisms (GCM) 10K type strain sequencing project: providing services to taxonomists for standard genome sequencing and annotation.</title>
        <authorList>
            <consortium name="The Broad Institute Genomics Platform"/>
            <consortium name="The Broad Institute Genome Sequencing Center for Infectious Disease"/>
            <person name="Wu L."/>
            <person name="Ma J."/>
        </authorList>
    </citation>
    <scope>NUCLEOTIDE SEQUENCE [LARGE SCALE GENOMIC DNA]</scope>
    <source>
        <strain evidence="3">LMG 24813</strain>
    </source>
</reference>
<organism evidence="2 3">
    <name type="scientific">Candidimonas humi</name>
    <dbReference type="NCBI Taxonomy" id="683355"/>
    <lineage>
        <taxon>Bacteria</taxon>
        <taxon>Pseudomonadati</taxon>
        <taxon>Pseudomonadota</taxon>
        <taxon>Betaproteobacteria</taxon>
        <taxon>Burkholderiales</taxon>
        <taxon>Alcaligenaceae</taxon>
        <taxon>Candidimonas</taxon>
    </lineage>
</organism>
<evidence type="ECO:0000256" key="1">
    <source>
        <dbReference type="SAM" id="SignalP"/>
    </source>
</evidence>
<sequence>MAFRISKFTCQTLAAGLLSAGLFSSVAIAAGPNRNADLRAQYQSDVAFCKSSATTESRATCMKEAGAAYEEAKRNRLTAGAHDYQQDATNRCKSLPAGQQQDCMIQMSGQNTVTKGSVESGGILRETTITVPASN</sequence>
<dbReference type="EMBL" id="JBHSBV010000008">
    <property type="protein sequence ID" value="MFC4203074.1"/>
    <property type="molecule type" value="Genomic_DNA"/>
</dbReference>